<evidence type="ECO:0000313" key="2">
    <source>
        <dbReference type="Proteomes" id="UP000480854"/>
    </source>
</evidence>
<gene>
    <name evidence="1" type="ORF">DS843_02835</name>
</gene>
<dbReference type="AlphaFoldDB" id="A0A9W7TZW8"/>
<evidence type="ECO:0000313" key="1">
    <source>
        <dbReference type="EMBL" id="KAA0683347.1"/>
    </source>
</evidence>
<comment type="caution">
    <text evidence="1">The sequence shown here is derived from an EMBL/GenBank/DDBJ whole genome shotgun (WGS) entry which is preliminary data.</text>
</comment>
<reference evidence="1 2" key="1">
    <citation type="submission" date="2018-07" db="EMBL/GenBank/DDBJ databases">
        <title>Genome sequence of Azospirillum sp. ATCC 49961.</title>
        <authorList>
            <person name="Sant'Anna F.H."/>
            <person name="Baldani J.I."/>
            <person name="Zilli J.E."/>
            <person name="Reis V.M."/>
            <person name="Hartmann A."/>
            <person name="Cruz L."/>
            <person name="de Souza E.M."/>
            <person name="de Oliveira Pedrosa F."/>
            <person name="Passaglia L.M.P."/>
        </authorList>
    </citation>
    <scope>NUCLEOTIDE SEQUENCE [LARGE SCALE GENOMIC DNA]</scope>
    <source>
        <strain evidence="1 2">ATCC 49961</strain>
    </source>
</reference>
<dbReference type="Proteomes" id="UP000480854">
    <property type="component" value="Unassembled WGS sequence"/>
</dbReference>
<name>A0A9W7TZW8_9PROT</name>
<dbReference type="EMBL" id="QOKW01000002">
    <property type="protein sequence ID" value="KAA0683347.1"/>
    <property type="molecule type" value="Genomic_DNA"/>
</dbReference>
<accession>A0A9W7TZW8</accession>
<sequence length="113" mass="13214">MSDDRDIQTFILAAPREMTFSVLERVIQEQFGDDCGWSRSRITAFWNAQHPVKKGVRSRVCDDAELRRFVDDRLSRLTLDEVRCAAIEAFGADRVPSRSALHRYWQWARRARA</sequence>
<keyword evidence="2" id="KW-1185">Reference proteome</keyword>
<dbReference type="OrthoDB" id="7376208at2"/>
<proteinExistence type="predicted"/>
<dbReference type="RefSeq" id="WP_149467393.1">
    <property type="nucleotide sequence ID" value="NZ_QOKW01000002.1"/>
</dbReference>
<protein>
    <submittedName>
        <fullName evidence="1">Uncharacterized protein</fullName>
    </submittedName>
</protein>
<organism evidence="1 2">
    <name type="scientific">Roseomonas genomospecies 6</name>
    <dbReference type="NCBI Taxonomy" id="214106"/>
    <lineage>
        <taxon>Bacteria</taxon>
        <taxon>Pseudomonadati</taxon>
        <taxon>Pseudomonadota</taxon>
        <taxon>Alphaproteobacteria</taxon>
        <taxon>Acetobacterales</taxon>
        <taxon>Roseomonadaceae</taxon>
        <taxon>Roseomonas</taxon>
    </lineage>
</organism>